<protein>
    <recommendedName>
        <fullName evidence="4">Rad50/SbcC-type AAA domain-containing protein</fullName>
    </recommendedName>
</protein>
<dbReference type="InterPro" id="IPR027417">
    <property type="entry name" value="P-loop_NTPase"/>
</dbReference>
<evidence type="ECO:0000313" key="3">
    <source>
        <dbReference type="Proteomes" id="UP000251281"/>
    </source>
</evidence>
<evidence type="ECO:0008006" key="4">
    <source>
        <dbReference type="Google" id="ProtNLM"/>
    </source>
</evidence>
<dbReference type="SUPFAM" id="SSF52540">
    <property type="entry name" value="P-loop containing nucleoside triphosphate hydrolases"/>
    <property type="match status" value="1"/>
</dbReference>
<dbReference type="AlphaFoldDB" id="A0A329TYR4"/>
<feature type="coiled-coil region" evidence="1">
    <location>
        <begin position="278"/>
        <end position="312"/>
    </location>
</feature>
<sequence length="483" mass="55131">MRFQSIRIKEGLLERTINFSDGANLIHSTKNSCGKTTLLRLLLYSIGYNIPSTKRMRFDQCEVETHLYCDALGEVSVIRYNKDFLELTHGNQKSTIVLPAQELEFHKLLFGNCNDDILLNLLGTFYIDQEKGWTLLNRGTVIGSIHFNIEELIRGLSGCNCNELLAEENRLTRNISKYKQMFSIAQYRDQVAADMGSLAPESYNEYATSEIQQILFQIGGIKRELKRVDRALSSNKNFRKFVSEMNLVVQDESGNQIPVTEDNIIGLNDSVELLVSKRKMLSFDLATLENQLEQKEKVKAAENEQMSFLTSENLAEVFDKRIVSTPMNSVVIKDELDKSEKKLKSVRAEIRELTKSNNAVVMSLYTDILRYATEMGVGDDDTISPSYLFTSNLKELSGAVLHKTVFSFRLAYILAVEKELGIKLPIILDSPTGKEVDQENIKMMMSILKRDFSENQLIIASIYEYDFDQVNRIEIEDRLIPIK</sequence>
<dbReference type="EMBL" id="PRLD01000025">
    <property type="protein sequence ID" value="RAW54355.1"/>
    <property type="molecule type" value="Genomic_DNA"/>
</dbReference>
<name>A0A329TYR4_9FIRM</name>
<reference evidence="2 3" key="1">
    <citation type="submission" date="2018-02" db="EMBL/GenBank/DDBJ databases">
        <title>Complete genome sequencing of Faecalibacterium prausnitzii strains isolated from the human gut.</title>
        <authorList>
            <person name="Fitzgerald B.C."/>
            <person name="Shkoporov A.N."/>
            <person name="Ross P.R."/>
            <person name="Hill C."/>
        </authorList>
    </citation>
    <scope>NUCLEOTIDE SEQUENCE [LARGE SCALE GENOMIC DNA]</scope>
    <source>
        <strain evidence="2 3">APC923/51-1</strain>
    </source>
</reference>
<organism evidence="2 3">
    <name type="scientific">Faecalibacterium prausnitzii</name>
    <dbReference type="NCBI Taxonomy" id="853"/>
    <lineage>
        <taxon>Bacteria</taxon>
        <taxon>Bacillati</taxon>
        <taxon>Bacillota</taxon>
        <taxon>Clostridia</taxon>
        <taxon>Eubacteriales</taxon>
        <taxon>Oscillospiraceae</taxon>
        <taxon>Faecalibacterium</taxon>
    </lineage>
</organism>
<gene>
    <name evidence="2" type="ORF">C4N24_14265</name>
</gene>
<evidence type="ECO:0000256" key="1">
    <source>
        <dbReference type="SAM" id="Coils"/>
    </source>
</evidence>
<evidence type="ECO:0000313" key="2">
    <source>
        <dbReference type="EMBL" id="RAW54355.1"/>
    </source>
</evidence>
<proteinExistence type="predicted"/>
<keyword evidence="1" id="KW-0175">Coiled coil</keyword>
<accession>A0A329TYR4</accession>
<dbReference type="Proteomes" id="UP000251281">
    <property type="component" value="Unassembled WGS sequence"/>
</dbReference>
<dbReference type="RefSeq" id="WP_112091957.1">
    <property type="nucleotide sequence ID" value="NZ_PRLD01000025.1"/>
</dbReference>
<comment type="caution">
    <text evidence="2">The sequence shown here is derived from an EMBL/GenBank/DDBJ whole genome shotgun (WGS) entry which is preliminary data.</text>
</comment>